<dbReference type="SMART" id="SM00333">
    <property type="entry name" value="TUDOR"/>
    <property type="match status" value="1"/>
</dbReference>
<dbReference type="Gene3D" id="3.30.1370.10">
    <property type="entry name" value="K Homology domain, type 1"/>
    <property type="match status" value="2"/>
</dbReference>
<feature type="region of interest" description="Disordered" evidence="2">
    <location>
        <begin position="604"/>
        <end position="623"/>
    </location>
</feature>
<reference evidence="6" key="1">
    <citation type="submission" date="2025-08" db="UniProtKB">
        <authorList>
            <consortium name="RefSeq"/>
        </authorList>
    </citation>
    <scope>IDENTIFICATION</scope>
    <source>
        <tissue evidence="6">Gonads</tissue>
    </source>
</reference>
<dbReference type="InterPro" id="IPR047380">
    <property type="entry name" value="TDRD2-like_tudor"/>
</dbReference>
<feature type="compositionally biased region" description="Basic and acidic residues" evidence="2">
    <location>
        <begin position="216"/>
        <end position="229"/>
    </location>
</feature>
<feature type="compositionally biased region" description="Polar residues" evidence="2">
    <location>
        <begin position="1262"/>
        <end position="1271"/>
    </location>
</feature>
<dbReference type="Pfam" id="PF00013">
    <property type="entry name" value="KH_1"/>
    <property type="match status" value="2"/>
</dbReference>
<dbReference type="GeneID" id="106180249"/>
<keyword evidence="5" id="KW-1185">Reference proteome</keyword>
<dbReference type="InterPro" id="IPR047382">
    <property type="entry name" value="KH-I_TDRKH_rpt1"/>
</dbReference>
<dbReference type="InterPro" id="IPR004087">
    <property type="entry name" value="KH_dom"/>
</dbReference>
<protein>
    <submittedName>
        <fullName evidence="6">Uncharacterized protein LOC106180249</fullName>
    </submittedName>
</protein>
<keyword evidence="1" id="KW-0694">RNA-binding</keyword>
<keyword evidence="3" id="KW-0472">Membrane</keyword>
<feature type="compositionally biased region" description="Polar residues" evidence="2">
    <location>
        <begin position="1128"/>
        <end position="1148"/>
    </location>
</feature>
<dbReference type="Gene3D" id="2.30.30.140">
    <property type="match status" value="1"/>
</dbReference>
<dbReference type="InterPro" id="IPR004088">
    <property type="entry name" value="KH_dom_type_1"/>
</dbReference>
<dbReference type="RefSeq" id="XP_013419646.1">
    <property type="nucleotide sequence ID" value="XM_013564192.1"/>
</dbReference>
<feature type="transmembrane region" description="Helical" evidence="3">
    <location>
        <begin position="12"/>
        <end position="29"/>
    </location>
</feature>
<feature type="region of interest" description="Disordered" evidence="2">
    <location>
        <begin position="1253"/>
        <end position="1293"/>
    </location>
</feature>
<evidence type="ECO:0000259" key="4">
    <source>
        <dbReference type="PROSITE" id="PS50304"/>
    </source>
</evidence>
<feature type="region of interest" description="Disordered" evidence="2">
    <location>
        <begin position="1216"/>
        <end position="1241"/>
    </location>
</feature>
<dbReference type="PANTHER" id="PTHR22948">
    <property type="entry name" value="TUDOR DOMAIN CONTAINING PROTEIN"/>
    <property type="match status" value="1"/>
</dbReference>
<feature type="compositionally biased region" description="Polar residues" evidence="2">
    <location>
        <begin position="1231"/>
        <end position="1241"/>
    </location>
</feature>
<evidence type="ECO:0000256" key="2">
    <source>
        <dbReference type="SAM" id="MobiDB-lite"/>
    </source>
</evidence>
<evidence type="ECO:0000256" key="1">
    <source>
        <dbReference type="PROSITE-ProRule" id="PRU00117"/>
    </source>
</evidence>
<evidence type="ECO:0000313" key="6">
    <source>
        <dbReference type="RefSeq" id="XP_013419646.1"/>
    </source>
</evidence>
<dbReference type="PROSITE" id="PS50304">
    <property type="entry name" value="TUDOR"/>
    <property type="match status" value="1"/>
</dbReference>
<dbReference type="InterPro" id="IPR050621">
    <property type="entry name" value="Tudor_domain_containing"/>
</dbReference>
<proteinExistence type="predicted"/>
<feature type="compositionally biased region" description="Low complexity" evidence="2">
    <location>
        <begin position="1272"/>
        <end position="1288"/>
    </location>
</feature>
<feature type="region of interest" description="Disordered" evidence="2">
    <location>
        <begin position="210"/>
        <end position="245"/>
    </location>
</feature>
<dbReference type="GO" id="GO:0005739">
    <property type="term" value="C:mitochondrion"/>
    <property type="evidence" value="ECO:0007669"/>
    <property type="project" value="UniProtKB-ARBA"/>
</dbReference>
<dbReference type="CDD" id="cd20412">
    <property type="entry name" value="Tudor_TDRD2"/>
    <property type="match status" value="1"/>
</dbReference>
<keyword evidence="3" id="KW-0812">Transmembrane</keyword>
<dbReference type="PANTHER" id="PTHR22948:SF29">
    <property type="entry name" value="FI02030P-RELATED"/>
    <property type="match status" value="1"/>
</dbReference>
<evidence type="ECO:0000313" key="5">
    <source>
        <dbReference type="Proteomes" id="UP000085678"/>
    </source>
</evidence>
<dbReference type="InterPro" id="IPR002999">
    <property type="entry name" value="Tudor"/>
</dbReference>
<sequence>MIMFQWPSVQKLALLVAVPVTGLLLYMLLKRGEEDEDTLEQEQIVTSRQTVIEVKVPREAVAAVIGRQGAQIKEVQEKSGTRINFKDDVGPTENAERIAIVRGSPENAQLAELMIRKLIAAQPVQLVEEMYVPQKAVGRIIGRRGETVRGISRTSKAKIDVERESSRDQSEVRLITIKGSLEQIKYAKSLIQEKISEEDRFQAQLAVNASHRTQQRGHEHQAQGQKMDRQNQVLPSRRPPGSDKSLEWCAPSLPYTVTEWPDHHHYLEVYVSAVENPGHFWVQMISSQSTQLDRLIQDMTAYYRDEEYLQTSTCMSVQLGDLVAAPFEHDNNWYRARVVQQMDGGLYDVYFVDFGDSIYVAVEKLRKLRADFLQLPFQAVECSLASVEPAQDDSGQTRWSDQAVDAFETLTYCAQWKVLNARATELLPTDTGTSIPSLELVDTNSEQDIDIGEELIKRGFAVRTGRVAGRKARDPLHRKQVTDFQILSKDCLIDYTERSTDRPAEGTMPNMDRRARVLSMKRKFRKHFPKKAGGKEGFSASLHDDFDEDAGALSQQIFDKGTGQSRVFCVEMVPFVKELCVQTPSVNIDSGVGNTALVDNPLVDRKFSDSSKDPSQYEKSPGGDDYLIPCFEDGNNILQTSPEVSMTDSRECMCHSCEKIDCEELIDITEQQPESLSGLDAPFLPMSLVSSRQPLSVSADHDTVVGTTDEVPSCEELHEFECDTKMFRLASQPDVTGQWSDYAVCFNGPQLLLDCNDNIEKLIEVPTVNDHQEEEEVRDFMISELCEKLTSFHLETENYSTSGAHSNDVQLVKSNSDGSGFNGIESPIDACDQIHTGVNLDKNRSIRLFHVVSEPGIQESSGDSIQDWSCMNMPIHIASVEETDLNQECIAVVLPCLRDTAVVATENIRSIGDQSQSSLTALPQMEPPAPQCTTFAETLPSDCTTWRMSPSSEVPIVLELKDVKASAFNSEDEDEGNYGSGLSECDSLEASVDSLTLPSSISRNERKPNLDRVLSDIHEETWDPHDIDSWLRETECSMKQEPVIVQPFSGFGDTAKDGYFLHEEPVEEQALKKSDPQHMKTHMEEVKLSDSFYLHDSTSPMKSPASPVSHRAPATNHSFKEAEPWATRTAQKPTSLPLQNPATEQSPSFHRPDSGIYTNSPVGDSPMWIPPSFFHVATDGGSDYGNHLVCTSSPRLSSSIMPNAQNEPFQRNATSEIPGLLPVSPKESNAPKDSNVTNNTMSQLMQHSIYVCPDRRGMDSPGGQSQRQVIYSSSSGQSQDNNQDNGGDVTNSLNLSCLSAPRVESSDQMSMSYDSLDSDCVFTQLPEQENPPQLLMSPIVEDHRDLMSRNSVDFMAKSVLSEDSLSEKSYYSDDSIEGCYDLDGPELDTKVDLHSPGSKVPAYPVESSPGKEWDIPQCGGIVEPSLLLTESEVPSDTKAVMTRSQEKEITREQSPKPCVAAAVSCDTDPSARSLVHSLGTDSLATSGPGCPVMEGGNDTDLALSSFFEGTDLSGYPSMHEVLSITTTISSSTPYLPQCIDSCHRSSEFLVCPSSHTSQCGDNSQSWSPFCFKAGDRKYKVSESDEGVIKAGPEQVSEAGDCCSSTLNIE</sequence>
<dbReference type="InterPro" id="IPR035437">
    <property type="entry name" value="SNase_OB-fold_sf"/>
</dbReference>
<dbReference type="Proteomes" id="UP000085678">
    <property type="component" value="Unplaced"/>
</dbReference>
<dbReference type="Gene3D" id="2.40.50.90">
    <property type="match status" value="1"/>
</dbReference>
<dbReference type="SUPFAM" id="SSF54791">
    <property type="entry name" value="Eukaryotic type KH-domain (KH-domain type I)"/>
    <property type="match status" value="2"/>
</dbReference>
<dbReference type="PROSITE" id="PS50084">
    <property type="entry name" value="KH_TYPE_1"/>
    <property type="match status" value="2"/>
</dbReference>
<dbReference type="STRING" id="7574.A0A1S3KBL4"/>
<dbReference type="GO" id="GO:0043186">
    <property type="term" value="C:P granule"/>
    <property type="evidence" value="ECO:0007669"/>
    <property type="project" value="TreeGrafter"/>
</dbReference>
<dbReference type="InParanoid" id="A0A1S3KBL4"/>
<dbReference type="Pfam" id="PF00567">
    <property type="entry name" value="TUDOR"/>
    <property type="match status" value="1"/>
</dbReference>
<dbReference type="InterPro" id="IPR047381">
    <property type="entry name" value="KH-I_TDRKH_rpt2"/>
</dbReference>
<dbReference type="SMART" id="SM00322">
    <property type="entry name" value="KH"/>
    <property type="match status" value="2"/>
</dbReference>
<dbReference type="KEGG" id="lak:106180249"/>
<name>A0A1S3KBL4_LINAN</name>
<dbReference type="GO" id="GO:0034587">
    <property type="term" value="P:piRNA processing"/>
    <property type="evidence" value="ECO:0007669"/>
    <property type="project" value="TreeGrafter"/>
</dbReference>
<feature type="domain" description="Tudor" evidence="4">
    <location>
        <begin position="316"/>
        <end position="375"/>
    </location>
</feature>
<evidence type="ECO:0000256" key="3">
    <source>
        <dbReference type="SAM" id="Phobius"/>
    </source>
</evidence>
<accession>A0A1S3KBL4</accession>
<dbReference type="CDD" id="cd22429">
    <property type="entry name" value="KH-I_TDRKH_rpt2"/>
    <property type="match status" value="1"/>
</dbReference>
<organism evidence="5 6">
    <name type="scientific">Lingula anatina</name>
    <name type="common">Brachiopod</name>
    <name type="synonym">Lingula unguis</name>
    <dbReference type="NCBI Taxonomy" id="7574"/>
    <lineage>
        <taxon>Eukaryota</taxon>
        <taxon>Metazoa</taxon>
        <taxon>Spiralia</taxon>
        <taxon>Lophotrochozoa</taxon>
        <taxon>Brachiopoda</taxon>
        <taxon>Linguliformea</taxon>
        <taxon>Lingulata</taxon>
        <taxon>Lingulida</taxon>
        <taxon>Linguloidea</taxon>
        <taxon>Lingulidae</taxon>
        <taxon>Lingula</taxon>
    </lineage>
</organism>
<dbReference type="GO" id="GO:0030719">
    <property type="term" value="P:P granule organization"/>
    <property type="evidence" value="ECO:0007669"/>
    <property type="project" value="TreeGrafter"/>
</dbReference>
<dbReference type="GO" id="GO:0003723">
    <property type="term" value="F:RNA binding"/>
    <property type="evidence" value="ECO:0007669"/>
    <property type="project" value="UniProtKB-UniRule"/>
</dbReference>
<feature type="region of interest" description="Disordered" evidence="2">
    <location>
        <begin position="1097"/>
        <end position="1154"/>
    </location>
</feature>
<dbReference type="SUPFAM" id="SSF63748">
    <property type="entry name" value="Tudor/PWWP/MBT"/>
    <property type="match status" value="1"/>
</dbReference>
<dbReference type="CDD" id="cd22428">
    <property type="entry name" value="KH-I_TDRKH_rpt1"/>
    <property type="match status" value="1"/>
</dbReference>
<dbReference type="OrthoDB" id="9995375at2759"/>
<feature type="compositionally biased region" description="Basic and acidic residues" evidence="2">
    <location>
        <begin position="604"/>
        <end position="616"/>
    </location>
</feature>
<dbReference type="GO" id="GO:0007283">
    <property type="term" value="P:spermatogenesis"/>
    <property type="evidence" value="ECO:0007669"/>
    <property type="project" value="TreeGrafter"/>
</dbReference>
<gene>
    <name evidence="6" type="primary">LOC106180249</name>
</gene>
<keyword evidence="3" id="KW-1133">Transmembrane helix</keyword>
<dbReference type="InterPro" id="IPR036612">
    <property type="entry name" value="KH_dom_type_1_sf"/>
</dbReference>